<dbReference type="AlphaFoldDB" id="A0A0K8S7S1"/>
<reference evidence="2" key="1">
    <citation type="submission" date="2014-09" db="EMBL/GenBank/DDBJ databases">
        <authorList>
            <person name="Magalhaes I.L.F."/>
            <person name="Oliveira U."/>
            <person name="Santos F.R."/>
            <person name="Vidigal T.H.D.A."/>
            <person name="Brescovit A.D."/>
            <person name="Santos A.J."/>
        </authorList>
    </citation>
    <scope>NUCLEOTIDE SEQUENCE</scope>
</reference>
<evidence type="ECO:0000313" key="2">
    <source>
        <dbReference type="EMBL" id="JAG49333.1"/>
    </source>
</evidence>
<sequence length="142" mass="15527">VLFRSVGTARVSVCLLAFASIALGDIREVGPVWGNSQERPSQAAIPPGADRSQFSVISSYPVTIVDRAQSGQRDRVAATVRTIERREFTPTARDSSTDPVLERYPGLLDLWSAFTEDPAVNARNRGSKKPLFVPDTGFLLEH</sequence>
<evidence type="ECO:0000256" key="1">
    <source>
        <dbReference type="SAM" id="SignalP"/>
    </source>
</evidence>
<organism evidence="2">
    <name type="scientific">Lygus hesperus</name>
    <name type="common">Western plant bug</name>
    <dbReference type="NCBI Taxonomy" id="30085"/>
    <lineage>
        <taxon>Eukaryota</taxon>
        <taxon>Metazoa</taxon>
        <taxon>Ecdysozoa</taxon>
        <taxon>Arthropoda</taxon>
        <taxon>Hexapoda</taxon>
        <taxon>Insecta</taxon>
        <taxon>Pterygota</taxon>
        <taxon>Neoptera</taxon>
        <taxon>Paraneoptera</taxon>
        <taxon>Hemiptera</taxon>
        <taxon>Heteroptera</taxon>
        <taxon>Panheteroptera</taxon>
        <taxon>Cimicomorpha</taxon>
        <taxon>Miridae</taxon>
        <taxon>Mirini</taxon>
        <taxon>Lygus</taxon>
    </lineage>
</organism>
<feature type="chain" id="PRO_5005519140" evidence="1">
    <location>
        <begin position="25"/>
        <end position="142"/>
    </location>
</feature>
<protein>
    <submittedName>
        <fullName evidence="2">Uncharacterized protein</fullName>
    </submittedName>
</protein>
<proteinExistence type="predicted"/>
<dbReference type="EMBL" id="GBRD01016493">
    <property type="protein sequence ID" value="JAG49333.1"/>
    <property type="molecule type" value="Transcribed_RNA"/>
</dbReference>
<name>A0A0K8S7S1_LYGHE</name>
<keyword evidence="1" id="KW-0732">Signal</keyword>
<feature type="non-terminal residue" evidence="2">
    <location>
        <position position="1"/>
    </location>
</feature>
<feature type="signal peptide" evidence="1">
    <location>
        <begin position="1"/>
        <end position="24"/>
    </location>
</feature>
<accession>A0A0K8S7S1</accession>